<sequence length="482" mass="54268">MAFFAGYLFKNTVKNLLNCILVRLMIIHLHGSLLMKDDKLSIEVSSIRELKELTNSFKMRNKGSQIHYYDEHGLASSQPVGTKFILSINGEKMNVRTLTPSDSTKLNYQANESTKIANRNAEFEAFLDDKGIEHSLFSIGRWVLIDQVNHHGLRFDESVGYYSSMSHDGEFGGVKNFIRDYYKVSDEKAIKEYKEWLSDFKPESQVDVPFKKSNVFSLSKLDLVLGKKDVIDTYLVEERKISQKLVDDLYGANLISVDTKNNIDFLWYDHDGSQIVGADKQGTVKNYKKFPEHGNFKGIASGSAKGYGFKFRHNGGDEVLVITESPIDLISYYQVNDDMFNEKSSVTMLSTSGVLKLLNRTERSGKVEFNGVLPTFLRDSGKLPQKIIIGFDNDDEGLSAVDSFLQNAEVLLQNTDVEVHLPIEGKDWNEELQSGASGRVVYTANGFELARRGGAYVPTVVSFNDDKDISRKNSSIGRGKTR</sequence>
<dbReference type="Pfam" id="PF13154">
    <property type="entry name" value="DUF3991"/>
    <property type="match status" value="1"/>
</dbReference>
<evidence type="ECO:0000313" key="3">
    <source>
        <dbReference type="Proteomes" id="UP000292886"/>
    </source>
</evidence>
<protein>
    <submittedName>
        <fullName evidence="2">DUF3991 domain-containing protein</fullName>
    </submittedName>
</protein>
<proteinExistence type="predicted"/>
<evidence type="ECO:0000313" key="2">
    <source>
        <dbReference type="EMBL" id="QBO37381.1"/>
    </source>
</evidence>
<dbReference type="SMART" id="SM00493">
    <property type="entry name" value="TOPRIM"/>
    <property type="match status" value="1"/>
</dbReference>
<accession>A0A4P6YX33</accession>
<dbReference type="KEGG" id="wei:EQG49_13340"/>
<dbReference type="InterPro" id="IPR025054">
    <property type="entry name" value="DUF3991"/>
</dbReference>
<dbReference type="InterPro" id="IPR006171">
    <property type="entry name" value="TOPRIM_dom"/>
</dbReference>
<dbReference type="OrthoDB" id="9803716at2"/>
<dbReference type="Proteomes" id="UP000292886">
    <property type="component" value="Chromosome"/>
</dbReference>
<reference evidence="3" key="1">
    <citation type="submission" date="2019-03" db="EMBL/GenBank/DDBJ databases">
        <title>Weissella sp. 26KH-42 Genome sequencing.</title>
        <authorList>
            <person name="Heo J."/>
            <person name="Kim S.-J."/>
            <person name="Kim J.-S."/>
            <person name="Hong S.-B."/>
            <person name="Kwon S.-W."/>
        </authorList>
    </citation>
    <scope>NUCLEOTIDE SEQUENCE [LARGE SCALE GENOMIC DNA]</scope>
    <source>
        <strain evidence="3">26KH-42</strain>
    </source>
</reference>
<gene>
    <name evidence="2" type="ORF">EQG49_13340</name>
</gene>
<dbReference type="AlphaFoldDB" id="A0A4P6YX33"/>
<organism evidence="2 3">
    <name type="scientific">Periweissella cryptocerci</name>
    <dbReference type="NCBI Taxonomy" id="2506420"/>
    <lineage>
        <taxon>Bacteria</taxon>
        <taxon>Bacillati</taxon>
        <taxon>Bacillota</taxon>
        <taxon>Bacilli</taxon>
        <taxon>Lactobacillales</taxon>
        <taxon>Lactobacillaceae</taxon>
        <taxon>Periweissella</taxon>
    </lineage>
</organism>
<name>A0A4P6YX33_9LACO</name>
<dbReference type="EMBL" id="CP037940">
    <property type="protein sequence ID" value="QBO37381.1"/>
    <property type="molecule type" value="Genomic_DNA"/>
</dbReference>
<dbReference type="Gene3D" id="3.40.1360.10">
    <property type="match status" value="1"/>
</dbReference>
<evidence type="ECO:0000259" key="1">
    <source>
        <dbReference type="SMART" id="SM00493"/>
    </source>
</evidence>
<feature type="domain" description="Toprim" evidence="1">
    <location>
        <begin position="318"/>
        <end position="413"/>
    </location>
</feature>
<keyword evidence="3" id="KW-1185">Reference proteome</keyword>
<dbReference type="Pfam" id="PF13155">
    <property type="entry name" value="Toprim_2"/>
    <property type="match status" value="1"/>
</dbReference>